<dbReference type="Pfam" id="PF00852">
    <property type="entry name" value="Glyco_transf_10"/>
    <property type="match status" value="1"/>
</dbReference>
<dbReference type="GO" id="GO:0046920">
    <property type="term" value="F:alpha-(1-&gt;3)-fucosyltransferase activity"/>
    <property type="evidence" value="ECO:0007669"/>
    <property type="project" value="TreeGrafter"/>
</dbReference>
<dbReference type="PANTHER" id="PTHR11929">
    <property type="entry name" value="ALPHA- 1,3 -FUCOSYLTRANSFERASE"/>
    <property type="match status" value="1"/>
</dbReference>
<evidence type="ECO:0000313" key="18">
    <source>
        <dbReference type="EMBL" id="PWA26951.1"/>
    </source>
</evidence>
<keyword evidence="19" id="KW-1185">Reference proteome</keyword>
<dbReference type="PANTHER" id="PTHR11929:SF245">
    <property type="entry name" value="FUCOSYLTRANSFERASE"/>
    <property type="match status" value="1"/>
</dbReference>
<dbReference type="EMBL" id="NHOQ01001156">
    <property type="protein sequence ID" value="PWA26951.1"/>
    <property type="molecule type" value="Genomic_DNA"/>
</dbReference>
<evidence type="ECO:0000256" key="7">
    <source>
        <dbReference type="ARBA" id="ARBA00022824"/>
    </source>
</evidence>
<dbReference type="GO" id="GO:0005789">
    <property type="term" value="C:endoplasmic reticulum membrane"/>
    <property type="evidence" value="ECO:0007669"/>
    <property type="project" value="UniProtKB-SubCell"/>
</dbReference>
<organism evidence="18 19">
    <name type="scientific">Gambusia affinis</name>
    <name type="common">Western mosquitofish</name>
    <name type="synonym">Heterandria affinis</name>
    <dbReference type="NCBI Taxonomy" id="33528"/>
    <lineage>
        <taxon>Eukaryota</taxon>
        <taxon>Metazoa</taxon>
        <taxon>Chordata</taxon>
        <taxon>Craniata</taxon>
        <taxon>Vertebrata</taxon>
        <taxon>Euteleostomi</taxon>
        <taxon>Actinopterygii</taxon>
        <taxon>Neopterygii</taxon>
        <taxon>Teleostei</taxon>
        <taxon>Neoteleostei</taxon>
        <taxon>Acanthomorphata</taxon>
        <taxon>Ovalentaria</taxon>
        <taxon>Atherinomorphae</taxon>
        <taxon>Cyprinodontiformes</taxon>
        <taxon>Poeciliidae</taxon>
        <taxon>Poeciliinae</taxon>
        <taxon>Gambusia</taxon>
    </lineage>
</organism>
<comment type="caution">
    <text evidence="18">The sequence shown here is derived from an EMBL/GenBank/DDBJ whole genome shotgun (WGS) entry which is preliminary data.</text>
</comment>
<evidence type="ECO:0000256" key="4">
    <source>
        <dbReference type="ARBA" id="ARBA00022676"/>
    </source>
</evidence>
<dbReference type="Pfam" id="PF17039">
    <property type="entry name" value="Glyco_tran_10_N"/>
    <property type="match status" value="1"/>
</dbReference>
<dbReference type="InterPro" id="IPR031481">
    <property type="entry name" value="Glyco_tran_10_N"/>
</dbReference>
<name>A0A315VUI6_GAMAF</name>
<keyword evidence="5 15" id="KW-0808">Transferase</keyword>
<sequence length="872" mass="99300">MYRSTQTLTLCAIQFMISGLSVFDQNIKAEDTLLLLWTEGDVQRLPAGESSLLLFLILKGAPRSDHTSPHQKVHSPMLPLHSQSDSLTLLRRGNSGGQSKRKQVVGLLLVPVFHHLLHDTTPPPHIKHGLAMLIGLTIAHSLALILMRLRLRSSAYKAPISAPIEVPPIRSTGMPASHSALMIPTWEQPLIRRRRRLNRTMTAIVVEELVYLAPPPPRTRAMALPVRTRARRENLGRLLLEKTLLGQERWRCLEIQLRMFSQFTVPWGGGPSSRQVFPSHLPNSRVLLPKSHNNDAVSLTNAPLSPRAMRACCSSRVKVVKGTSSDTGRTVTVERRLVSGMVYTREPIIQVRRADVNTLRLNVSLSARHRHRIFIFTTTTAAKTTFLLQAAVTIASISPGIIRSIVAETRHHSQWEGSYLQLDDSQEVFLSSLEDRAAFTNVTGIRLPSTVSVVEHFRRSLLHQLKSTILDHIYTVIVISWSEKHFPFLKLNKHHVATQLQEQRLVKVTQDSTRTDALWGFTTNSNQELGLVSTDDYTSPLLISMGQGKLYTKKMKWCSMKRGLVFCILSGLLLCLHNGWWEANTYNYWKNAANVTILVWKWPFGRSYSLKGNVCLDLYKIPNCTLVDQRSFFPSAHVVVFHNRELIQGSQQLPTELPRPQGQRWAWMSLESPAHNGNLKKFANIFNMTISYRRDADVTLPFGELLPLEAESNQVEDSHMNKTSLVCWVVSNYRNHHKRTQVYKELSATVPVKVYGRWNKMPLSSEDLLPTISRCYFYLAFENSLAKDYVTEKLWRNAYKGGAVPVVLGPPISDYKAVAPEHSFIHVDEFSSVQELGKYLQRLAEDRKRYEEYFNWKKHWKGFFLWALVSLI</sequence>
<comment type="function">
    <text evidence="14">Protein O-fucosyltransferase that specifically catalyzes O-fucosylation of serine or threonine residues in EMI domains of target proteins. Attaches fucose through an O-glycosidic linkage. O-fucosylation of EMI domain-containing proteins may be required for facilitating protein folding and secretion.</text>
</comment>
<keyword evidence="8" id="KW-0735">Signal-anchor</keyword>
<evidence type="ECO:0000256" key="6">
    <source>
        <dbReference type="ARBA" id="ARBA00022692"/>
    </source>
</evidence>
<dbReference type="UniPathway" id="UPA00378"/>
<proteinExistence type="inferred from homology"/>
<evidence type="ECO:0000256" key="9">
    <source>
        <dbReference type="ARBA" id="ARBA00022989"/>
    </source>
</evidence>
<dbReference type="AlphaFoldDB" id="A0A315VUI6"/>
<evidence type="ECO:0000256" key="14">
    <source>
        <dbReference type="ARBA" id="ARBA00058658"/>
    </source>
</evidence>
<evidence type="ECO:0000259" key="17">
    <source>
        <dbReference type="Pfam" id="PF17039"/>
    </source>
</evidence>
<evidence type="ECO:0000256" key="11">
    <source>
        <dbReference type="ARBA" id="ARBA00023180"/>
    </source>
</evidence>
<dbReference type="FunFam" id="3.40.50.11660:FF:000002">
    <property type="entry name" value="Alpha-(1,3)-fucosyltransferase"/>
    <property type="match status" value="1"/>
</dbReference>
<evidence type="ECO:0000256" key="1">
    <source>
        <dbReference type="ARBA" id="ARBA00004648"/>
    </source>
</evidence>
<evidence type="ECO:0000256" key="2">
    <source>
        <dbReference type="ARBA" id="ARBA00004922"/>
    </source>
</evidence>
<protein>
    <recommendedName>
        <fullName evidence="15">Fucosyltransferase</fullName>
        <ecNumber evidence="15">2.4.1.-</ecNumber>
    </recommendedName>
</protein>
<keyword evidence="11" id="KW-0325">Glycoprotein</keyword>
<feature type="domain" description="Fucosyltransferase C-terminal" evidence="16">
    <location>
        <begin position="721"/>
        <end position="861"/>
    </location>
</feature>
<keyword evidence="10" id="KW-0472">Membrane</keyword>
<evidence type="ECO:0000313" key="19">
    <source>
        <dbReference type="Proteomes" id="UP000250572"/>
    </source>
</evidence>
<evidence type="ECO:0000256" key="3">
    <source>
        <dbReference type="ARBA" id="ARBA00008919"/>
    </source>
</evidence>
<dbReference type="InterPro" id="IPR001503">
    <property type="entry name" value="Glyco_trans_10"/>
</dbReference>
<evidence type="ECO:0000259" key="16">
    <source>
        <dbReference type="Pfam" id="PF00852"/>
    </source>
</evidence>
<comment type="subcellular location">
    <subcellularLocation>
        <location evidence="1">Endoplasmic reticulum membrane</location>
        <topology evidence="1">Single-pass type II membrane protein</topology>
    </subcellularLocation>
    <subcellularLocation>
        <location evidence="15">Golgi apparatus</location>
        <location evidence="15">Golgi stack membrane</location>
        <topology evidence="15">Single-pass type II membrane protein</topology>
    </subcellularLocation>
</comment>
<dbReference type="STRING" id="33528.ENSGAFP00000010548"/>
<accession>A0A315VUI6</accession>
<evidence type="ECO:0000256" key="5">
    <source>
        <dbReference type="ARBA" id="ARBA00022679"/>
    </source>
</evidence>
<dbReference type="SUPFAM" id="SSF53756">
    <property type="entry name" value="UDP-Glycosyltransferase/glycogen phosphorylase"/>
    <property type="match status" value="1"/>
</dbReference>
<evidence type="ECO:0000256" key="15">
    <source>
        <dbReference type="RuleBase" id="RU003832"/>
    </source>
</evidence>
<comment type="catalytic activity">
    <reaction evidence="12">
        <text>L-threonyl-[protein] + GDP-beta-L-fucose = 3-O-(alpha-L-fucosyl)-L-threonyl-[protein] + GDP + H(+)</text>
        <dbReference type="Rhea" id="RHEA:70491"/>
        <dbReference type="Rhea" id="RHEA-COMP:11060"/>
        <dbReference type="Rhea" id="RHEA-COMP:17915"/>
        <dbReference type="ChEBI" id="CHEBI:15378"/>
        <dbReference type="ChEBI" id="CHEBI:30013"/>
        <dbReference type="ChEBI" id="CHEBI:57273"/>
        <dbReference type="ChEBI" id="CHEBI:58189"/>
        <dbReference type="ChEBI" id="CHEBI:189631"/>
        <dbReference type="EC" id="2.4.1.221"/>
    </reaction>
    <physiologicalReaction direction="left-to-right" evidence="12">
        <dbReference type="Rhea" id="RHEA:70492"/>
    </physiologicalReaction>
</comment>
<evidence type="ECO:0000256" key="12">
    <source>
        <dbReference type="ARBA" id="ARBA00047273"/>
    </source>
</evidence>
<comment type="similarity">
    <text evidence="3 15">Belongs to the glycosyltransferase 10 family.</text>
</comment>
<dbReference type="InterPro" id="IPR055270">
    <property type="entry name" value="Glyco_tran_10_C"/>
</dbReference>
<dbReference type="Gene3D" id="3.40.50.11660">
    <property type="entry name" value="Glycosyl transferase family 10, C-terminal domain"/>
    <property type="match status" value="1"/>
</dbReference>
<dbReference type="GO" id="GO:0032580">
    <property type="term" value="C:Golgi cisterna membrane"/>
    <property type="evidence" value="ECO:0007669"/>
    <property type="project" value="UniProtKB-SubCell"/>
</dbReference>
<evidence type="ECO:0000256" key="8">
    <source>
        <dbReference type="ARBA" id="ARBA00022968"/>
    </source>
</evidence>
<evidence type="ECO:0000256" key="13">
    <source>
        <dbReference type="ARBA" id="ARBA00048647"/>
    </source>
</evidence>
<keyword evidence="4 15" id="KW-0328">Glycosyltransferase</keyword>
<comment type="catalytic activity">
    <reaction evidence="13">
        <text>L-seryl-[protein] + GDP-beta-L-fucose = 3-O-(alpha-L-fucosyl)-L-seryl-[protein] + GDP + H(+)</text>
        <dbReference type="Rhea" id="RHEA:63644"/>
        <dbReference type="Rhea" id="RHEA-COMP:9863"/>
        <dbReference type="Rhea" id="RHEA-COMP:17914"/>
        <dbReference type="ChEBI" id="CHEBI:15378"/>
        <dbReference type="ChEBI" id="CHEBI:29999"/>
        <dbReference type="ChEBI" id="CHEBI:57273"/>
        <dbReference type="ChEBI" id="CHEBI:58189"/>
        <dbReference type="ChEBI" id="CHEBI:189632"/>
        <dbReference type="EC" id="2.4.1.221"/>
    </reaction>
    <physiologicalReaction direction="left-to-right" evidence="13">
        <dbReference type="Rhea" id="RHEA:63645"/>
    </physiologicalReaction>
</comment>
<reference evidence="18 19" key="1">
    <citation type="journal article" date="2018" name="G3 (Bethesda)">
        <title>A High-Quality Reference Genome for the Invasive Mosquitofish Gambusia affinis Using a Chicago Library.</title>
        <authorList>
            <person name="Hoffberg S.L."/>
            <person name="Troendle N.J."/>
            <person name="Glenn T.C."/>
            <person name="Mahmud O."/>
            <person name="Louha S."/>
            <person name="Chalopin D."/>
            <person name="Bennetzen J.L."/>
            <person name="Mauricio R."/>
        </authorList>
    </citation>
    <scope>NUCLEOTIDE SEQUENCE [LARGE SCALE GENOMIC DNA]</scope>
    <source>
        <strain evidence="18">NE01/NJP1002.9</strain>
        <tissue evidence="18">Muscle</tissue>
    </source>
</reference>
<dbReference type="InterPro" id="IPR038577">
    <property type="entry name" value="GT10-like_C_sf"/>
</dbReference>
<dbReference type="GO" id="GO:0046922">
    <property type="term" value="F:peptide-O-fucosyltransferase activity"/>
    <property type="evidence" value="ECO:0007669"/>
    <property type="project" value="UniProtKB-EC"/>
</dbReference>
<gene>
    <name evidence="18" type="ORF">CCH79_00000775</name>
</gene>
<comment type="pathway">
    <text evidence="2">Protein modification; protein glycosylation.</text>
</comment>
<dbReference type="Proteomes" id="UP000250572">
    <property type="component" value="Unassembled WGS sequence"/>
</dbReference>
<keyword evidence="7" id="KW-0256">Endoplasmic reticulum</keyword>
<keyword evidence="6 15" id="KW-0812">Transmembrane</keyword>
<evidence type="ECO:0000256" key="10">
    <source>
        <dbReference type="ARBA" id="ARBA00023136"/>
    </source>
</evidence>
<dbReference type="EC" id="2.4.1.-" evidence="15"/>
<keyword evidence="15" id="KW-0333">Golgi apparatus</keyword>
<keyword evidence="9" id="KW-1133">Transmembrane helix</keyword>
<feature type="domain" description="Fucosyltransferase N-terminal" evidence="17">
    <location>
        <begin position="594"/>
        <end position="703"/>
    </location>
</feature>